<name>A0ABW0LFB2_9BACI</name>
<feature type="transmembrane region" description="Helical" evidence="6">
    <location>
        <begin position="230"/>
        <end position="252"/>
    </location>
</feature>
<keyword evidence="2 6" id="KW-1003">Cell membrane</keyword>
<evidence type="ECO:0000256" key="2">
    <source>
        <dbReference type="ARBA" id="ARBA00022475"/>
    </source>
</evidence>
<keyword evidence="3 6" id="KW-0812">Transmembrane</keyword>
<evidence type="ECO:0000313" key="8">
    <source>
        <dbReference type="EMBL" id="MFC5464430.1"/>
    </source>
</evidence>
<dbReference type="EMBL" id="JBHSMC010000005">
    <property type="protein sequence ID" value="MFC5464430.1"/>
    <property type="molecule type" value="Genomic_DNA"/>
</dbReference>
<sequence length="647" mass="73451">MSFKNLIFRNLVKNIKNYYLYVFALIFSVALYFAFLTLQFDPSMDAAEGSIKGEAAMKVAAVMLIAIVIVFLIYANTLFIKRRGKEIGLLQLVGISKRKTFWILSVENMILYFCSMIVGVFIGFVSSKLMLMILLKVIGIEEVATLRFSTEALVQTVIVFAVIYVIIMVKNALFIKQQQIISLFHTTSTSEETKRKVSVLEVIMGILGIVLIIFGYYLSTKLFNGQFTTMELMFMVMVTILASVIIGTYFFYKGSIRFIFNLIRKKDNGYLSVHKVLSLSSIMFRMRSNSMLLTVITTVSALALGLLSLTYISYYSAEKTAIESVVNDFSIPNEERAKQFSNLLEAEQISYTKTEIDLMNVLTDLSNVLEDSEKRQGSDNLKLPMTVISDRFVEGIDVAEQESVFINGNTAIQSLMTFKKGLFTMSGKSKKFELNFIKYEDKRLLPMRITLGGFPVAVVDDTVYQQLAADFDPEVKNEFSVYVGFDIDKSSDLNKANQIFNDLNLGQWAGHESQLDAFMKQKMIMGLIMFIVGFLGLTFLITSGCILYFKQMDEGEEEKDSYTILRKLGFTTTDLLNGIKAKQLFNFGIPLIVGLFHSYFAVKSGWFFFGTELWTPMIIVMVFYTLLYSIFGILSLIYYKKLIKEAL</sequence>
<protein>
    <submittedName>
        <fullName evidence="8">FtsX-like permease family protein</fullName>
    </submittedName>
</protein>
<proteinExistence type="inferred from homology"/>
<keyword evidence="6" id="KW-0813">Transport</keyword>
<dbReference type="InterPro" id="IPR027022">
    <property type="entry name" value="ABC_permease_BceB-typ"/>
</dbReference>
<reference evidence="9" key="1">
    <citation type="journal article" date="2019" name="Int. J. Syst. Evol. Microbiol.">
        <title>The Global Catalogue of Microorganisms (GCM) 10K type strain sequencing project: providing services to taxonomists for standard genome sequencing and annotation.</title>
        <authorList>
            <consortium name="The Broad Institute Genomics Platform"/>
            <consortium name="The Broad Institute Genome Sequencing Center for Infectious Disease"/>
            <person name="Wu L."/>
            <person name="Ma J."/>
        </authorList>
    </citation>
    <scope>NUCLEOTIDE SEQUENCE [LARGE SCALE GENOMIC DNA]</scope>
    <source>
        <strain evidence="9">CGMCC 1.12237</strain>
    </source>
</reference>
<dbReference type="InterPro" id="IPR003838">
    <property type="entry name" value="ABC3_permease_C"/>
</dbReference>
<feature type="transmembrane region" description="Helical" evidence="6">
    <location>
        <begin position="197"/>
        <end position="218"/>
    </location>
</feature>
<keyword evidence="4 6" id="KW-1133">Transmembrane helix</keyword>
<dbReference type="Proteomes" id="UP001596147">
    <property type="component" value="Unassembled WGS sequence"/>
</dbReference>
<comment type="similarity">
    <text evidence="6">Belongs to the ABC-4 integral membrane protein family.</text>
</comment>
<comment type="caution">
    <text evidence="8">The sequence shown here is derived from an EMBL/GenBank/DDBJ whole genome shotgun (WGS) entry which is preliminary data.</text>
</comment>
<dbReference type="RefSeq" id="WP_382349253.1">
    <property type="nucleotide sequence ID" value="NZ_JBHSMC010000005.1"/>
</dbReference>
<gene>
    <name evidence="8" type="ORF">ACFPM4_06600</name>
</gene>
<dbReference type="PIRSF" id="PIRSF018968">
    <property type="entry name" value="ABC_permease_BceB"/>
    <property type="match status" value="1"/>
</dbReference>
<keyword evidence="9" id="KW-1185">Reference proteome</keyword>
<evidence type="ECO:0000256" key="5">
    <source>
        <dbReference type="ARBA" id="ARBA00023136"/>
    </source>
</evidence>
<dbReference type="PANTHER" id="PTHR46795">
    <property type="entry name" value="ABC TRANSPORTER PERMEASE-RELATED-RELATED"/>
    <property type="match status" value="1"/>
</dbReference>
<feature type="domain" description="ABC3 transporter permease C-terminal" evidence="7">
    <location>
        <begin position="59"/>
        <end position="175"/>
    </location>
</feature>
<feature type="transmembrane region" description="Helical" evidence="6">
    <location>
        <begin position="20"/>
        <end position="40"/>
    </location>
</feature>
<accession>A0ABW0LFB2</accession>
<dbReference type="Pfam" id="PF02687">
    <property type="entry name" value="FtsX"/>
    <property type="match status" value="1"/>
</dbReference>
<organism evidence="8 9">
    <name type="scientific">Lederbergia graminis</name>
    <dbReference type="NCBI Taxonomy" id="735518"/>
    <lineage>
        <taxon>Bacteria</taxon>
        <taxon>Bacillati</taxon>
        <taxon>Bacillota</taxon>
        <taxon>Bacilli</taxon>
        <taxon>Bacillales</taxon>
        <taxon>Bacillaceae</taxon>
        <taxon>Lederbergia</taxon>
    </lineage>
</organism>
<evidence type="ECO:0000256" key="6">
    <source>
        <dbReference type="PIRNR" id="PIRNR018968"/>
    </source>
</evidence>
<feature type="transmembrane region" description="Helical" evidence="6">
    <location>
        <begin position="523"/>
        <end position="549"/>
    </location>
</feature>
<evidence type="ECO:0000259" key="7">
    <source>
        <dbReference type="Pfam" id="PF02687"/>
    </source>
</evidence>
<comment type="subcellular location">
    <subcellularLocation>
        <location evidence="1 6">Cell membrane</location>
        <topology evidence="1 6">Multi-pass membrane protein</topology>
    </subcellularLocation>
</comment>
<keyword evidence="5 6" id="KW-0472">Membrane</keyword>
<dbReference type="PANTHER" id="PTHR46795:SF3">
    <property type="entry name" value="ABC TRANSPORTER PERMEASE"/>
    <property type="match status" value="1"/>
</dbReference>
<feature type="transmembrane region" description="Helical" evidence="6">
    <location>
        <begin position="291"/>
        <end position="314"/>
    </location>
</feature>
<dbReference type="InterPro" id="IPR052536">
    <property type="entry name" value="ABC-4_Integral_Memb_Prot"/>
</dbReference>
<feature type="transmembrane region" description="Helical" evidence="6">
    <location>
        <begin position="614"/>
        <end position="639"/>
    </location>
</feature>
<feature type="transmembrane region" description="Helical" evidence="6">
    <location>
        <begin position="152"/>
        <end position="176"/>
    </location>
</feature>
<feature type="transmembrane region" description="Helical" evidence="6">
    <location>
        <begin position="101"/>
        <end position="125"/>
    </location>
</feature>
<feature type="transmembrane region" description="Helical" evidence="6">
    <location>
        <begin position="584"/>
        <end position="602"/>
    </location>
</feature>
<evidence type="ECO:0000256" key="1">
    <source>
        <dbReference type="ARBA" id="ARBA00004651"/>
    </source>
</evidence>
<evidence type="ECO:0000256" key="4">
    <source>
        <dbReference type="ARBA" id="ARBA00022989"/>
    </source>
</evidence>
<evidence type="ECO:0000256" key="3">
    <source>
        <dbReference type="ARBA" id="ARBA00022692"/>
    </source>
</evidence>
<feature type="transmembrane region" description="Helical" evidence="6">
    <location>
        <begin position="60"/>
        <end position="80"/>
    </location>
</feature>
<evidence type="ECO:0000313" key="9">
    <source>
        <dbReference type="Proteomes" id="UP001596147"/>
    </source>
</evidence>